<dbReference type="AlphaFoldDB" id="A0A430B246"/>
<organism evidence="1 2">
    <name type="scientific">Vagococcus elongatus</name>
    <dbReference type="NCBI Taxonomy" id="180344"/>
    <lineage>
        <taxon>Bacteria</taxon>
        <taxon>Bacillati</taxon>
        <taxon>Bacillota</taxon>
        <taxon>Bacilli</taxon>
        <taxon>Lactobacillales</taxon>
        <taxon>Enterococcaceae</taxon>
        <taxon>Vagococcus</taxon>
    </lineage>
</organism>
<comment type="caution">
    <text evidence="1">The sequence shown here is derived from an EMBL/GenBank/DDBJ whole genome shotgun (WGS) entry which is preliminary data.</text>
</comment>
<dbReference type="InterPro" id="IPR010368">
    <property type="entry name" value="Com_YlbF"/>
</dbReference>
<dbReference type="PANTHER" id="PTHR38448">
    <property type="entry name" value="REGULATORY PROTEIN YLBF-RELATED"/>
    <property type="match status" value="1"/>
</dbReference>
<dbReference type="Gene3D" id="1.20.1500.10">
    <property type="entry name" value="YheA/YmcA-like"/>
    <property type="match status" value="1"/>
</dbReference>
<dbReference type="Proteomes" id="UP000287605">
    <property type="component" value="Unassembled WGS sequence"/>
</dbReference>
<name>A0A430B246_9ENTE</name>
<proteinExistence type="predicted"/>
<gene>
    <name evidence="1" type="ORF">CBF29_03510</name>
</gene>
<keyword evidence="2" id="KW-1185">Reference proteome</keyword>
<dbReference type="RefSeq" id="WP_126807380.1">
    <property type="nucleotide sequence ID" value="NZ_NGKA01000003.1"/>
</dbReference>
<dbReference type="EMBL" id="NGKA01000003">
    <property type="protein sequence ID" value="RSU14378.1"/>
    <property type="molecule type" value="Genomic_DNA"/>
</dbReference>
<sequence length="142" mass="16273">MIYTEEVFAIEDQLNELIEKITESYTMEKLISSKIAMEASEDVQSKINSFSAAKRSFEPVEAYGKHAPDYQEKRRAVRQEKRRIDTDPLIMNFRRNESDLQEILDTISYRLAQTVSPDIKIDAGNPFFEFAQRGCGGSCHVG</sequence>
<dbReference type="OrthoDB" id="2157513at2"/>
<accession>A0A430B246</accession>
<dbReference type="SUPFAM" id="SSF158622">
    <property type="entry name" value="YheA/YmcA-like"/>
    <property type="match status" value="1"/>
</dbReference>
<reference evidence="1 2" key="1">
    <citation type="submission" date="2017-05" db="EMBL/GenBank/DDBJ databases">
        <title>Vagococcus spp. assemblies.</title>
        <authorList>
            <person name="Gulvik C.A."/>
        </authorList>
    </citation>
    <scope>NUCLEOTIDE SEQUENCE [LARGE SCALE GENOMIC DNA]</scope>
    <source>
        <strain evidence="1 2">CCUG 51432</strain>
    </source>
</reference>
<dbReference type="Pfam" id="PF06133">
    <property type="entry name" value="Com_YlbF"/>
    <property type="match status" value="1"/>
</dbReference>
<dbReference type="PANTHER" id="PTHR38448:SF2">
    <property type="entry name" value="REGULATORY PROTEIN YLBF"/>
    <property type="match status" value="1"/>
</dbReference>
<dbReference type="InterPro" id="IPR023378">
    <property type="entry name" value="YheA/YmcA-like_dom_sf"/>
</dbReference>
<dbReference type="InterPro" id="IPR052767">
    <property type="entry name" value="Bact_com_dev_regulator"/>
</dbReference>
<protein>
    <submittedName>
        <fullName evidence="1">Uncharacterized protein</fullName>
    </submittedName>
</protein>
<evidence type="ECO:0000313" key="2">
    <source>
        <dbReference type="Proteomes" id="UP000287605"/>
    </source>
</evidence>
<evidence type="ECO:0000313" key="1">
    <source>
        <dbReference type="EMBL" id="RSU14378.1"/>
    </source>
</evidence>